<feature type="domain" description="F-box" evidence="2">
    <location>
        <begin position="1"/>
        <end position="45"/>
    </location>
</feature>
<dbReference type="CDD" id="cd09917">
    <property type="entry name" value="F-box_SF"/>
    <property type="match status" value="1"/>
</dbReference>
<evidence type="ECO:0000256" key="1">
    <source>
        <dbReference type="SAM" id="MobiDB-lite"/>
    </source>
</evidence>
<dbReference type="GeneID" id="37199814"/>
<feature type="region of interest" description="Disordered" evidence="1">
    <location>
        <begin position="386"/>
        <end position="416"/>
    </location>
</feature>
<sequence>MAANLPIELIYCILDYLDVEDYIAVRSTCRKWRIAASASSIIRNILQQVPVSLPPRTELLANKEWNAYFTQVVRHNLLGYHTGIQKTESRCELPQECSHCTIYDTSRDGRKLVVLKGARALLYSRPGVHCPWELVRSAPLYSLWTSVCTAVLGGGIGGLSQHAKHHIALSSSGHLLAVGLDKTIQIYSLLGDSDGLSSPAQYTLNQEDSFVNPVPTSYEETNGMIESLEFADEDDTLLRVTIGQETTTYQPTRVRYLGNPARNQTPSSASLAYWRANISQVYVDSVSMAATLAGGDGGEKVLLRGLRLLPRSPGNEHCHQPSRKFTALLQIGTKATSGYCIGEVTTTPAFAQGITITRILPSRDNYCPEPDNTLPQITPFTIPITSTSPPSTTTSPASKPNTTTQQTNPTFQTTDAHHKTTTLHSATTSRWNTANLPTAAGTINSPLVTVSPDAKVMCIYEPGSGHYSRIAAGGAVYIYSLMHDDHPQPSSYSSWPHDQTNPTQKYPHISKTTIPTWSLLLDITDEDIQDLRVDSSRGQDEAKEWRYAITAITTSPRQILEWRI</sequence>
<gene>
    <name evidence="3" type="ORF">BO97DRAFT_406895</name>
</gene>
<dbReference type="Pfam" id="PF12937">
    <property type="entry name" value="F-box-like"/>
    <property type="match status" value="1"/>
</dbReference>
<reference evidence="3 4" key="1">
    <citation type="submission" date="2018-02" db="EMBL/GenBank/DDBJ databases">
        <title>The genomes of Aspergillus section Nigri reveals drivers in fungal speciation.</title>
        <authorList>
            <consortium name="DOE Joint Genome Institute"/>
            <person name="Vesth T.C."/>
            <person name="Nybo J."/>
            <person name="Theobald S."/>
            <person name="Brandl J."/>
            <person name="Frisvad J.C."/>
            <person name="Nielsen K.F."/>
            <person name="Lyhne E.K."/>
            <person name="Kogle M.E."/>
            <person name="Kuo A."/>
            <person name="Riley R."/>
            <person name="Clum A."/>
            <person name="Nolan M."/>
            <person name="Lipzen A."/>
            <person name="Salamov A."/>
            <person name="Henrissat B."/>
            <person name="Wiebenga A."/>
            <person name="De vries R.P."/>
            <person name="Grigoriev I.V."/>
            <person name="Mortensen U.H."/>
            <person name="Andersen M.R."/>
            <person name="Baker S.E."/>
        </authorList>
    </citation>
    <scope>NUCLEOTIDE SEQUENCE [LARGE SCALE GENOMIC DNA]</scope>
    <source>
        <strain evidence="3 4">CBS 101889</strain>
    </source>
</reference>
<dbReference type="AlphaFoldDB" id="A0A395HU92"/>
<dbReference type="Proteomes" id="UP000248961">
    <property type="component" value="Unassembled WGS sequence"/>
</dbReference>
<dbReference type="InterPro" id="IPR001810">
    <property type="entry name" value="F-box_dom"/>
</dbReference>
<dbReference type="EMBL" id="KZ824295">
    <property type="protein sequence ID" value="RAL10398.1"/>
    <property type="molecule type" value="Genomic_DNA"/>
</dbReference>
<dbReference type="PROSITE" id="PS50181">
    <property type="entry name" value="FBOX"/>
    <property type="match status" value="1"/>
</dbReference>
<evidence type="ECO:0000313" key="3">
    <source>
        <dbReference type="EMBL" id="RAL10398.1"/>
    </source>
</evidence>
<evidence type="ECO:0000259" key="2">
    <source>
        <dbReference type="PROSITE" id="PS50181"/>
    </source>
</evidence>
<name>A0A395HU92_ASPHC</name>
<organism evidence="3 4">
    <name type="scientific">Aspergillus homomorphus (strain CBS 101889)</name>
    <dbReference type="NCBI Taxonomy" id="1450537"/>
    <lineage>
        <taxon>Eukaryota</taxon>
        <taxon>Fungi</taxon>
        <taxon>Dikarya</taxon>
        <taxon>Ascomycota</taxon>
        <taxon>Pezizomycotina</taxon>
        <taxon>Eurotiomycetes</taxon>
        <taxon>Eurotiomycetidae</taxon>
        <taxon>Eurotiales</taxon>
        <taxon>Aspergillaceae</taxon>
        <taxon>Aspergillus</taxon>
        <taxon>Aspergillus subgen. Circumdati</taxon>
    </lineage>
</organism>
<dbReference type="OrthoDB" id="5126814at2759"/>
<dbReference type="RefSeq" id="XP_025549552.1">
    <property type="nucleotide sequence ID" value="XM_025695525.1"/>
</dbReference>
<keyword evidence="4" id="KW-1185">Reference proteome</keyword>
<dbReference type="SUPFAM" id="SSF81383">
    <property type="entry name" value="F-box domain"/>
    <property type="match status" value="1"/>
</dbReference>
<feature type="compositionally biased region" description="Low complexity" evidence="1">
    <location>
        <begin position="386"/>
        <end position="414"/>
    </location>
</feature>
<evidence type="ECO:0000313" key="4">
    <source>
        <dbReference type="Proteomes" id="UP000248961"/>
    </source>
</evidence>
<protein>
    <recommendedName>
        <fullName evidence="2">F-box domain-containing protein</fullName>
    </recommendedName>
</protein>
<dbReference type="InterPro" id="IPR036047">
    <property type="entry name" value="F-box-like_dom_sf"/>
</dbReference>
<dbReference type="Gene3D" id="1.20.1280.50">
    <property type="match status" value="1"/>
</dbReference>
<dbReference type="SMART" id="SM00256">
    <property type="entry name" value="FBOX"/>
    <property type="match status" value="1"/>
</dbReference>
<dbReference type="VEuPathDB" id="FungiDB:BO97DRAFT_406895"/>
<accession>A0A395HU92</accession>
<proteinExistence type="predicted"/>